<proteinExistence type="inferred from homology"/>
<dbReference type="Gene3D" id="2.30.30.140">
    <property type="match status" value="1"/>
</dbReference>
<dbReference type="SUPFAM" id="SSF159127">
    <property type="entry name" value="HupF/HypC-like"/>
    <property type="match status" value="1"/>
</dbReference>
<dbReference type="PANTHER" id="PTHR35177:SF2">
    <property type="entry name" value="HYDROGENASE MATURATION FACTOR HYBG"/>
    <property type="match status" value="1"/>
</dbReference>
<gene>
    <name evidence="2" type="ORF">ENL71_04735</name>
</gene>
<evidence type="ECO:0000256" key="1">
    <source>
        <dbReference type="ARBA" id="ARBA00006018"/>
    </source>
</evidence>
<accession>A0A7C5Z747</accession>
<dbReference type="GO" id="GO:0051604">
    <property type="term" value="P:protein maturation"/>
    <property type="evidence" value="ECO:0007669"/>
    <property type="project" value="TreeGrafter"/>
</dbReference>
<dbReference type="InterPro" id="IPR001109">
    <property type="entry name" value="Hydrogenase_HupF/HypC"/>
</dbReference>
<evidence type="ECO:0000313" key="2">
    <source>
        <dbReference type="EMBL" id="HHS01821.1"/>
    </source>
</evidence>
<reference evidence="2" key="1">
    <citation type="journal article" date="2020" name="mSystems">
        <title>Genome- and Community-Level Interaction Insights into Carbon Utilization and Element Cycling Functions of Hydrothermarchaeota in Hydrothermal Sediment.</title>
        <authorList>
            <person name="Zhou Z."/>
            <person name="Liu Y."/>
            <person name="Xu W."/>
            <person name="Pan J."/>
            <person name="Luo Z.H."/>
            <person name="Li M."/>
        </authorList>
    </citation>
    <scope>NUCLEOTIDE SEQUENCE [LARGE SCALE GENOMIC DNA]</scope>
    <source>
        <strain evidence="2">SpSt-102</strain>
    </source>
</reference>
<comment type="similarity">
    <text evidence="1">Belongs to the HupF/HypC family.</text>
</comment>
<dbReference type="PRINTS" id="PR00445">
    <property type="entry name" value="HUPFHYPC"/>
</dbReference>
<sequence>MCLGYPAKVIEILEDGKKAIVDYLGLKKTVNVSLIKELAEGDYLLIHSGVAIEKIDEKEAEEIEKLFGEVRDANS</sequence>
<dbReference type="GO" id="GO:1902670">
    <property type="term" value="F:carbon dioxide binding"/>
    <property type="evidence" value="ECO:0007669"/>
    <property type="project" value="TreeGrafter"/>
</dbReference>
<dbReference type="AlphaFoldDB" id="A0A7C5Z747"/>
<dbReference type="EMBL" id="DRUZ01000062">
    <property type="protein sequence ID" value="HHS01821.1"/>
    <property type="molecule type" value="Genomic_DNA"/>
</dbReference>
<name>A0A7C5Z747_9FIRM</name>
<dbReference type="PANTHER" id="PTHR35177">
    <property type="entry name" value="HYDROGENASE MATURATION FACTOR HYBG"/>
    <property type="match status" value="1"/>
</dbReference>
<comment type="caution">
    <text evidence="2">The sequence shown here is derived from an EMBL/GenBank/DDBJ whole genome shotgun (WGS) entry which is preliminary data.</text>
</comment>
<dbReference type="GO" id="GO:0005506">
    <property type="term" value="F:iron ion binding"/>
    <property type="evidence" value="ECO:0007669"/>
    <property type="project" value="TreeGrafter"/>
</dbReference>
<dbReference type="Pfam" id="PF01455">
    <property type="entry name" value="HupF_HypC"/>
    <property type="match status" value="1"/>
</dbReference>
<protein>
    <submittedName>
        <fullName evidence="2">HypC/HybG/HupF family hydrogenase formation chaperone</fullName>
    </submittedName>
</protein>
<organism evidence="2">
    <name type="scientific">Caldicellulosiruptor owensensis</name>
    <dbReference type="NCBI Taxonomy" id="55205"/>
    <lineage>
        <taxon>Bacteria</taxon>
        <taxon>Bacillati</taxon>
        <taxon>Bacillota</taxon>
        <taxon>Bacillota incertae sedis</taxon>
        <taxon>Caldicellulosiruptorales</taxon>
        <taxon>Caldicellulosiruptoraceae</taxon>
        <taxon>Caldicellulosiruptor</taxon>
    </lineage>
</organism>
<dbReference type="NCBIfam" id="TIGR00074">
    <property type="entry name" value="hypC_hupF"/>
    <property type="match status" value="1"/>
</dbReference>